<organism evidence="1 2">
    <name type="scientific">Rapidithrix thailandica</name>
    <dbReference type="NCBI Taxonomy" id="413964"/>
    <lineage>
        <taxon>Bacteria</taxon>
        <taxon>Pseudomonadati</taxon>
        <taxon>Bacteroidota</taxon>
        <taxon>Cytophagia</taxon>
        <taxon>Cytophagales</taxon>
        <taxon>Flammeovirgaceae</taxon>
        <taxon>Rapidithrix</taxon>
    </lineage>
</organism>
<evidence type="ECO:0000313" key="1">
    <source>
        <dbReference type="EMBL" id="MEN7550947.1"/>
    </source>
</evidence>
<accession>A0AAW9S196</accession>
<dbReference type="Proteomes" id="UP001403385">
    <property type="component" value="Unassembled WGS sequence"/>
</dbReference>
<dbReference type="AlphaFoldDB" id="A0AAW9S196"/>
<proteinExistence type="predicted"/>
<reference evidence="1 2" key="1">
    <citation type="submission" date="2024-04" db="EMBL/GenBank/DDBJ databases">
        <title>Novel genus in family Flammeovirgaceae.</title>
        <authorList>
            <person name="Nguyen T.H."/>
            <person name="Vuong T.Q."/>
            <person name="Le H."/>
            <person name="Kim S.-G."/>
        </authorList>
    </citation>
    <scope>NUCLEOTIDE SEQUENCE [LARGE SCALE GENOMIC DNA]</scope>
    <source>
        <strain evidence="1 2">JCM 23209</strain>
    </source>
</reference>
<dbReference type="EMBL" id="JBDKWZ010000018">
    <property type="protein sequence ID" value="MEN7550947.1"/>
    <property type="molecule type" value="Genomic_DNA"/>
</dbReference>
<evidence type="ECO:0000313" key="2">
    <source>
        <dbReference type="Proteomes" id="UP001403385"/>
    </source>
</evidence>
<gene>
    <name evidence="1" type="ORF">AAG747_23705</name>
</gene>
<dbReference type="RefSeq" id="WP_346823729.1">
    <property type="nucleotide sequence ID" value="NZ_JBDKWZ010000018.1"/>
</dbReference>
<comment type="caution">
    <text evidence="1">The sequence shown here is derived from an EMBL/GenBank/DDBJ whole genome shotgun (WGS) entry which is preliminary data.</text>
</comment>
<name>A0AAW9S196_9BACT</name>
<keyword evidence="2" id="KW-1185">Reference proteome</keyword>
<evidence type="ECO:0008006" key="3">
    <source>
        <dbReference type="Google" id="ProtNLM"/>
    </source>
</evidence>
<protein>
    <recommendedName>
        <fullName evidence="3">Lipoprotein</fullName>
    </recommendedName>
</protein>
<sequence>MLTGLVLFSSCTKKTPKFIYLDKLSEKSYFSGRTYGYKEVFLVENPPEDKAIRDSLKLNYFMKNRIDFCALDGDIQEYVMSFYEKTSCTSQYIENQEDKRHIIADHCTYDRMGMFFYERSKENPDIWLCTYPEGIIDTVYCTSGRVEMDTIR</sequence>